<gene>
    <name evidence="2" type="ORF">P3G67_23000</name>
</gene>
<accession>A0ABT5ZR19</accession>
<keyword evidence="1" id="KW-0812">Transmembrane</keyword>
<protein>
    <recommendedName>
        <fullName evidence="4">DUF2637 domain-containing protein</fullName>
    </recommendedName>
</protein>
<proteinExistence type="predicted"/>
<feature type="transmembrane region" description="Helical" evidence="1">
    <location>
        <begin position="181"/>
        <end position="206"/>
    </location>
</feature>
<keyword evidence="1" id="KW-0472">Membrane</keyword>
<keyword evidence="1" id="KW-1133">Transmembrane helix</keyword>
<evidence type="ECO:0000256" key="1">
    <source>
        <dbReference type="SAM" id="Phobius"/>
    </source>
</evidence>
<dbReference type="RefSeq" id="WP_276095161.1">
    <property type="nucleotide sequence ID" value="NZ_JARJBC010000015.1"/>
</dbReference>
<feature type="transmembrane region" description="Helical" evidence="1">
    <location>
        <begin position="134"/>
        <end position="153"/>
    </location>
</feature>
<comment type="caution">
    <text evidence="2">The sequence shown here is derived from an EMBL/GenBank/DDBJ whole genome shotgun (WGS) entry which is preliminary data.</text>
</comment>
<feature type="transmembrane region" description="Helical" evidence="1">
    <location>
        <begin position="106"/>
        <end position="128"/>
    </location>
</feature>
<sequence length="237" mass="27399">MTSEENPWTVASRIQDVRARHDAYERLLLPEERQAVYFPRWLPWRSREKWQWALDELRGTRQAARREILVNRYAGQQRGRPRLGVIGESWVERGAGYWARRIPYALMWLLIALMMDLLAVEATVMLFVKAHLPLALEIAIVPIWWAPAVAYFLKFWRRLELHGVGSDASTSPPFTYGAMRILAPLALVFLAPCIAGMTLAIFLSALRKNFPGESVAREALHRYETSTGRKRRSGKRR</sequence>
<dbReference type="EMBL" id="JARJBC010000015">
    <property type="protein sequence ID" value="MDF3292045.1"/>
    <property type="molecule type" value="Genomic_DNA"/>
</dbReference>
<evidence type="ECO:0000313" key="2">
    <source>
        <dbReference type="EMBL" id="MDF3292045.1"/>
    </source>
</evidence>
<dbReference type="Proteomes" id="UP001216579">
    <property type="component" value="Unassembled WGS sequence"/>
</dbReference>
<keyword evidence="3" id="KW-1185">Reference proteome</keyword>
<organism evidence="2 3">
    <name type="scientific">Streptomyces silvisoli</name>
    <dbReference type="NCBI Taxonomy" id="3034235"/>
    <lineage>
        <taxon>Bacteria</taxon>
        <taxon>Bacillati</taxon>
        <taxon>Actinomycetota</taxon>
        <taxon>Actinomycetes</taxon>
        <taxon>Kitasatosporales</taxon>
        <taxon>Streptomycetaceae</taxon>
        <taxon>Streptomyces</taxon>
    </lineage>
</organism>
<name>A0ABT5ZR19_9ACTN</name>
<evidence type="ECO:0000313" key="3">
    <source>
        <dbReference type="Proteomes" id="UP001216579"/>
    </source>
</evidence>
<reference evidence="2 3" key="1">
    <citation type="submission" date="2023-03" db="EMBL/GenBank/DDBJ databases">
        <title>Draft genome sequence of Streptomyces sp. RB6PN23 isolated from peat swamp forest in Thailand.</title>
        <authorList>
            <person name="Klaysubun C."/>
            <person name="Duangmal K."/>
        </authorList>
    </citation>
    <scope>NUCLEOTIDE SEQUENCE [LARGE SCALE GENOMIC DNA]</scope>
    <source>
        <strain evidence="2 3">RB6PN23</strain>
    </source>
</reference>
<evidence type="ECO:0008006" key="4">
    <source>
        <dbReference type="Google" id="ProtNLM"/>
    </source>
</evidence>